<gene>
    <name evidence="1" type="ORF">BWQ96_07408</name>
</gene>
<accession>A0A2V3ILA8</accession>
<protein>
    <submittedName>
        <fullName evidence="1">Uncharacterized protein</fullName>
    </submittedName>
</protein>
<evidence type="ECO:0000313" key="2">
    <source>
        <dbReference type="Proteomes" id="UP000247409"/>
    </source>
</evidence>
<proteinExistence type="predicted"/>
<organism evidence="1 2">
    <name type="scientific">Gracilariopsis chorda</name>
    <dbReference type="NCBI Taxonomy" id="448386"/>
    <lineage>
        <taxon>Eukaryota</taxon>
        <taxon>Rhodophyta</taxon>
        <taxon>Florideophyceae</taxon>
        <taxon>Rhodymeniophycidae</taxon>
        <taxon>Gracilariales</taxon>
        <taxon>Gracilariaceae</taxon>
        <taxon>Gracilariopsis</taxon>
    </lineage>
</organism>
<keyword evidence="2" id="KW-1185">Reference proteome</keyword>
<reference evidence="1 2" key="1">
    <citation type="journal article" date="2018" name="Mol. Biol. Evol.">
        <title>Analysis of the draft genome of the red seaweed Gracilariopsis chorda provides insights into genome size evolution in Rhodophyta.</title>
        <authorList>
            <person name="Lee J."/>
            <person name="Yang E.C."/>
            <person name="Graf L."/>
            <person name="Yang J.H."/>
            <person name="Qiu H."/>
            <person name="Zel Zion U."/>
            <person name="Chan C.X."/>
            <person name="Stephens T.G."/>
            <person name="Weber A.P.M."/>
            <person name="Boo G.H."/>
            <person name="Boo S.M."/>
            <person name="Kim K.M."/>
            <person name="Shin Y."/>
            <person name="Jung M."/>
            <person name="Lee S.J."/>
            <person name="Yim H.S."/>
            <person name="Lee J.H."/>
            <person name="Bhattacharya D."/>
            <person name="Yoon H.S."/>
        </authorList>
    </citation>
    <scope>NUCLEOTIDE SEQUENCE [LARGE SCALE GENOMIC DNA]</scope>
    <source>
        <strain evidence="1 2">SKKU-2015</strain>
        <tissue evidence="1">Whole body</tissue>
    </source>
</reference>
<dbReference type="EMBL" id="NBIV01000147">
    <property type="protein sequence ID" value="PXF42864.1"/>
    <property type="molecule type" value="Genomic_DNA"/>
</dbReference>
<name>A0A2V3ILA8_9FLOR</name>
<sequence>MLSSMTQKGVRKLGNVFKRSHSLVRAVVEKCPVFLELIFRLFWRVLQDIKGMTEDEWGPMGN</sequence>
<dbReference type="Proteomes" id="UP000247409">
    <property type="component" value="Unassembled WGS sequence"/>
</dbReference>
<comment type="caution">
    <text evidence="1">The sequence shown here is derived from an EMBL/GenBank/DDBJ whole genome shotgun (WGS) entry which is preliminary data.</text>
</comment>
<dbReference type="AlphaFoldDB" id="A0A2V3ILA8"/>
<evidence type="ECO:0000313" key="1">
    <source>
        <dbReference type="EMBL" id="PXF42864.1"/>
    </source>
</evidence>